<dbReference type="EMBL" id="FN653123">
    <property type="protein sequence ID" value="CBY19897.1"/>
    <property type="molecule type" value="Genomic_DNA"/>
</dbReference>
<protein>
    <submittedName>
        <fullName evidence="1">Uncharacterized protein</fullName>
    </submittedName>
</protein>
<keyword evidence="3" id="KW-1185">Reference proteome</keyword>
<organism evidence="1">
    <name type="scientific">Oikopleura dioica</name>
    <name type="common">Tunicate</name>
    <dbReference type="NCBI Taxonomy" id="34765"/>
    <lineage>
        <taxon>Eukaryota</taxon>
        <taxon>Metazoa</taxon>
        <taxon>Chordata</taxon>
        <taxon>Tunicata</taxon>
        <taxon>Appendicularia</taxon>
        <taxon>Copelata</taxon>
        <taxon>Oikopleuridae</taxon>
        <taxon>Oikopleura</taxon>
    </lineage>
</organism>
<accession>E4XR20</accession>
<evidence type="ECO:0000313" key="3">
    <source>
        <dbReference type="Proteomes" id="UP000001307"/>
    </source>
</evidence>
<proteinExistence type="predicted"/>
<dbReference type="Proteomes" id="UP000001307">
    <property type="component" value="Unassembled WGS sequence"/>
</dbReference>
<sequence>MKLFAPLLIASASAETCSVCEETTVQMLSSDFSTTKNPTGHLDQINGCFAGGSNAPQVTECEGTCFALFFAYKGVDGNGQTFYTQHAERGCKHTRKYLGKEVDFPSATDCSENAGCAITLTKENFGLGNQGSINGVYYQSATTNTVTINIKPSTSSPSFSNSLIETAPMKCYQCSSGASLANESSCFDATNAVAGHCPDFRSTSCFSRTSWYTAPKESSTAEYKMAERGCSTVPADEAKNRQISYYIGEVPREPEVDFELERREIIEEHCDTENCNDFKPADKSTSGAAVFSALTSLMIAMAFNN</sequence>
<evidence type="ECO:0000313" key="2">
    <source>
        <dbReference type="EMBL" id="CBY19897.1"/>
    </source>
</evidence>
<gene>
    <name evidence="2" type="ORF">GSOID_T00001845001</name>
    <name evidence="1" type="ORF">GSOID_T00018134001</name>
</gene>
<dbReference type="OrthoDB" id="10102546at2759"/>
<reference evidence="1" key="1">
    <citation type="journal article" date="2010" name="Science">
        <title>Plasticity of animal genome architecture unmasked by rapid evolution of a pelagic tunicate.</title>
        <authorList>
            <person name="Denoeud F."/>
            <person name="Henriet S."/>
            <person name="Mungpakdee S."/>
            <person name="Aury J.M."/>
            <person name="Da Silva C."/>
            <person name="Brinkmann H."/>
            <person name="Mikhaleva J."/>
            <person name="Olsen L.C."/>
            <person name="Jubin C."/>
            <person name="Canestro C."/>
            <person name="Bouquet J.M."/>
            <person name="Danks G."/>
            <person name="Poulain J."/>
            <person name="Campsteijn C."/>
            <person name="Adamski M."/>
            <person name="Cross I."/>
            <person name="Yadetie F."/>
            <person name="Muffato M."/>
            <person name="Louis A."/>
            <person name="Butcher S."/>
            <person name="Tsagkogeorga G."/>
            <person name="Konrad A."/>
            <person name="Singh S."/>
            <person name="Jensen M.F."/>
            <person name="Cong E.H."/>
            <person name="Eikeseth-Otteraa H."/>
            <person name="Noel B."/>
            <person name="Anthouard V."/>
            <person name="Porcel B.M."/>
            <person name="Kachouri-Lafond R."/>
            <person name="Nishino A."/>
            <person name="Ugolini M."/>
            <person name="Chourrout P."/>
            <person name="Nishida H."/>
            <person name="Aasland R."/>
            <person name="Huzurbazar S."/>
            <person name="Westhof E."/>
            <person name="Delsuc F."/>
            <person name="Lehrach H."/>
            <person name="Reinhardt R."/>
            <person name="Weissenbach J."/>
            <person name="Roy S.W."/>
            <person name="Artiguenave F."/>
            <person name="Postlethwait J.H."/>
            <person name="Manak J.R."/>
            <person name="Thompson E.M."/>
            <person name="Jaillon O."/>
            <person name="Du Pasquier L."/>
            <person name="Boudinot P."/>
            <person name="Liberles D.A."/>
            <person name="Volff J.N."/>
            <person name="Philippe H."/>
            <person name="Lenhard B."/>
            <person name="Roest Crollius H."/>
            <person name="Wincker P."/>
            <person name="Chourrout D."/>
        </authorList>
    </citation>
    <scope>NUCLEOTIDE SEQUENCE [LARGE SCALE GENOMIC DNA]</scope>
</reference>
<dbReference type="InParanoid" id="E4XR20"/>
<name>E4XR20_OIKDI</name>
<dbReference type="AlphaFoldDB" id="E4XR20"/>
<dbReference type="EMBL" id="FN653112">
    <property type="protein sequence ID" value="CBY12256.1"/>
    <property type="molecule type" value="Genomic_DNA"/>
</dbReference>
<evidence type="ECO:0000313" key="1">
    <source>
        <dbReference type="EMBL" id="CBY12256.1"/>
    </source>
</evidence>